<evidence type="ECO:0008006" key="3">
    <source>
        <dbReference type="Google" id="ProtNLM"/>
    </source>
</evidence>
<evidence type="ECO:0000313" key="1">
    <source>
        <dbReference type="EMBL" id="KIW72097.1"/>
    </source>
</evidence>
<sequence>MPQQYLLWVNSRPKPESGVDDDLWVKWYTQEHVPDLVDSKTAVRAAMYRESFDFSPAPKEHDPRKYLVLYQTDLEECLKSKEYLDGVRHSSELWSGHKPTAEVGDFHARNYKLIQHYDPDGRGEVAPPFCVTVEMDPVDEADFDRWYREEHLDMLHELPGYRRSLRYILGPRTALAEGELPKYLAIHELDGLAGLKSKEGDAANSTPWTVRTIKESKVFNVRCWELIYSQGF</sequence>
<dbReference type="AlphaFoldDB" id="A0A0D2ECV8"/>
<organism evidence="1 2">
    <name type="scientific">Phialophora macrospora</name>
    <dbReference type="NCBI Taxonomy" id="1851006"/>
    <lineage>
        <taxon>Eukaryota</taxon>
        <taxon>Fungi</taxon>
        <taxon>Dikarya</taxon>
        <taxon>Ascomycota</taxon>
        <taxon>Pezizomycotina</taxon>
        <taxon>Eurotiomycetes</taxon>
        <taxon>Chaetothyriomycetidae</taxon>
        <taxon>Chaetothyriales</taxon>
        <taxon>Herpotrichiellaceae</taxon>
        <taxon>Phialophora</taxon>
    </lineage>
</organism>
<accession>A0A0D2ECV8</accession>
<dbReference type="SUPFAM" id="SSF54909">
    <property type="entry name" value="Dimeric alpha+beta barrel"/>
    <property type="match status" value="1"/>
</dbReference>
<keyword evidence="2" id="KW-1185">Reference proteome</keyword>
<dbReference type="Proteomes" id="UP000054266">
    <property type="component" value="Unassembled WGS sequence"/>
</dbReference>
<reference evidence="1 2" key="1">
    <citation type="submission" date="2015-01" db="EMBL/GenBank/DDBJ databases">
        <title>The Genome Sequence of Capronia semiimmersa CBS27337.</title>
        <authorList>
            <consortium name="The Broad Institute Genomics Platform"/>
            <person name="Cuomo C."/>
            <person name="de Hoog S."/>
            <person name="Gorbushina A."/>
            <person name="Stielow B."/>
            <person name="Teixiera M."/>
            <person name="Abouelleil A."/>
            <person name="Chapman S.B."/>
            <person name="Priest M."/>
            <person name="Young S.K."/>
            <person name="Wortman J."/>
            <person name="Nusbaum C."/>
            <person name="Birren B."/>
        </authorList>
    </citation>
    <scope>NUCLEOTIDE SEQUENCE [LARGE SCALE GENOMIC DNA]</scope>
    <source>
        <strain evidence="1 2">CBS 27337</strain>
    </source>
</reference>
<dbReference type="InterPro" id="IPR011008">
    <property type="entry name" value="Dimeric_a/b-barrel"/>
</dbReference>
<protein>
    <recommendedName>
        <fullName evidence="3">EthD domain-containing protein</fullName>
    </recommendedName>
</protein>
<gene>
    <name evidence="1" type="ORF">PV04_00317</name>
</gene>
<evidence type="ECO:0000313" key="2">
    <source>
        <dbReference type="Proteomes" id="UP000054266"/>
    </source>
</evidence>
<name>A0A0D2ECV8_9EURO</name>
<dbReference type="EMBL" id="KN846956">
    <property type="protein sequence ID" value="KIW72097.1"/>
    <property type="molecule type" value="Genomic_DNA"/>
</dbReference>
<proteinExistence type="predicted"/>
<dbReference type="HOGENOM" id="CLU_073903_2_0_1"/>